<dbReference type="Gene3D" id="2.40.110.10">
    <property type="entry name" value="Butyryl-CoA Dehydrogenase, subunit A, domain 2"/>
    <property type="match status" value="1"/>
</dbReference>
<name>A0A1M7SIL8_9SPHN</name>
<dbReference type="InterPro" id="IPR013786">
    <property type="entry name" value="AcylCoA_DH/ox_N"/>
</dbReference>
<feature type="domain" description="Acyl-CoA oxidase/dehydrogenase middle" evidence="8">
    <location>
        <begin position="162"/>
        <end position="256"/>
    </location>
</feature>
<dbReference type="FunFam" id="2.40.110.10:FF:000002">
    <property type="entry name" value="Acyl-CoA dehydrogenase fadE12"/>
    <property type="match status" value="1"/>
</dbReference>
<dbReference type="Gene3D" id="1.10.540.10">
    <property type="entry name" value="Acyl-CoA dehydrogenase/oxidase, N-terminal domain"/>
    <property type="match status" value="1"/>
</dbReference>
<evidence type="ECO:0000259" key="7">
    <source>
        <dbReference type="Pfam" id="PF00441"/>
    </source>
</evidence>
<dbReference type="Gene3D" id="1.20.140.10">
    <property type="entry name" value="Butyryl-CoA Dehydrogenase, subunit A, domain 3"/>
    <property type="match status" value="1"/>
</dbReference>
<proteinExistence type="inferred from homology"/>
<keyword evidence="4 6" id="KW-0274">FAD</keyword>
<keyword evidence="3 6" id="KW-0285">Flavoprotein</keyword>
<dbReference type="STRING" id="198312.SAMN02745193_01798"/>
<dbReference type="InterPro" id="IPR036250">
    <property type="entry name" value="AcylCo_DH-like_C"/>
</dbReference>
<evidence type="ECO:0000259" key="9">
    <source>
        <dbReference type="Pfam" id="PF02771"/>
    </source>
</evidence>
<evidence type="ECO:0000259" key="8">
    <source>
        <dbReference type="Pfam" id="PF02770"/>
    </source>
</evidence>
<dbReference type="InterPro" id="IPR006091">
    <property type="entry name" value="Acyl-CoA_Oxase/DH_mid-dom"/>
</dbReference>
<dbReference type="InterPro" id="IPR009075">
    <property type="entry name" value="AcylCo_DH/oxidase_C"/>
</dbReference>
<dbReference type="SUPFAM" id="SSF47203">
    <property type="entry name" value="Acyl-CoA dehydrogenase C-terminal domain-like"/>
    <property type="match status" value="1"/>
</dbReference>
<dbReference type="GO" id="GO:0050660">
    <property type="term" value="F:flavin adenine dinucleotide binding"/>
    <property type="evidence" value="ECO:0007669"/>
    <property type="project" value="InterPro"/>
</dbReference>
<feature type="domain" description="Acyl-CoA dehydrogenase/oxidase N-terminal" evidence="9">
    <location>
        <begin position="40"/>
        <end position="158"/>
    </location>
</feature>
<dbReference type="Proteomes" id="UP000184391">
    <property type="component" value="Unassembled WGS sequence"/>
</dbReference>
<dbReference type="FunFam" id="1.20.140.10:FF:000001">
    <property type="entry name" value="Acyl-CoA dehydrogenase"/>
    <property type="match status" value="1"/>
</dbReference>
<evidence type="ECO:0000313" key="11">
    <source>
        <dbReference type="Proteomes" id="UP000184391"/>
    </source>
</evidence>
<dbReference type="InterPro" id="IPR050741">
    <property type="entry name" value="Acyl-CoA_dehydrogenase"/>
</dbReference>
<evidence type="ECO:0000256" key="4">
    <source>
        <dbReference type="ARBA" id="ARBA00022827"/>
    </source>
</evidence>
<dbReference type="PANTHER" id="PTHR48083">
    <property type="entry name" value="MEDIUM-CHAIN SPECIFIC ACYL-COA DEHYDROGENASE, MITOCHONDRIAL-RELATED"/>
    <property type="match status" value="1"/>
</dbReference>
<protein>
    <submittedName>
        <fullName evidence="10">Acyl-CoA dehydrogenase</fullName>
    </submittedName>
</protein>
<dbReference type="Pfam" id="PF02770">
    <property type="entry name" value="Acyl-CoA_dh_M"/>
    <property type="match status" value="1"/>
</dbReference>
<dbReference type="Pfam" id="PF00441">
    <property type="entry name" value="Acyl-CoA_dh_1"/>
    <property type="match status" value="1"/>
</dbReference>
<keyword evidence="5 6" id="KW-0560">Oxidoreductase</keyword>
<evidence type="ECO:0000256" key="6">
    <source>
        <dbReference type="RuleBase" id="RU362125"/>
    </source>
</evidence>
<dbReference type="InterPro" id="IPR046373">
    <property type="entry name" value="Acyl-CoA_Oxase/DH_mid-dom_sf"/>
</dbReference>
<dbReference type="AlphaFoldDB" id="A0A1M7SIL8"/>
<dbReference type="CDD" id="cd00567">
    <property type="entry name" value="ACAD"/>
    <property type="match status" value="1"/>
</dbReference>
<evidence type="ECO:0000256" key="5">
    <source>
        <dbReference type="ARBA" id="ARBA00023002"/>
    </source>
</evidence>
<dbReference type="GO" id="GO:0033539">
    <property type="term" value="P:fatty acid beta-oxidation using acyl-CoA dehydrogenase"/>
    <property type="evidence" value="ECO:0007669"/>
    <property type="project" value="TreeGrafter"/>
</dbReference>
<comment type="similarity">
    <text evidence="2 6">Belongs to the acyl-CoA dehydrogenase family.</text>
</comment>
<keyword evidence="11" id="KW-1185">Reference proteome</keyword>
<comment type="cofactor">
    <cofactor evidence="1 6">
        <name>FAD</name>
        <dbReference type="ChEBI" id="CHEBI:57692"/>
    </cofactor>
</comment>
<dbReference type="PANTHER" id="PTHR48083:SF2">
    <property type="entry name" value="MEDIUM-CHAIN SPECIFIC ACYL-COA DEHYDROGENASE, MITOCHONDRIAL"/>
    <property type="match status" value="1"/>
</dbReference>
<dbReference type="GO" id="GO:0005737">
    <property type="term" value="C:cytoplasm"/>
    <property type="evidence" value="ECO:0007669"/>
    <property type="project" value="TreeGrafter"/>
</dbReference>
<dbReference type="GO" id="GO:0003995">
    <property type="term" value="F:acyl-CoA dehydrogenase activity"/>
    <property type="evidence" value="ECO:0007669"/>
    <property type="project" value="TreeGrafter"/>
</dbReference>
<evidence type="ECO:0000313" key="10">
    <source>
        <dbReference type="EMBL" id="SHN58319.1"/>
    </source>
</evidence>
<evidence type="ECO:0000256" key="3">
    <source>
        <dbReference type="ARBA" id="ARBA00022630"/>
    </source>
</evidence>
<feature type="domain" description="Acyl-CoA dehydrogenase/oxidase C-terminal" evidence="7">
    <location>
        <begin position="268"/>
        <end position="417"/>
    </location>
</feature>
<dbReference type="InterPro" id="IPR037069">
    <property type="entry name" value="AcylCoA_DH/ox_N_sf"/>
</dbReference>
<dbReference type="EMBL" id="FRDF01000009">
    <property type="protein sequence ID" value="SHN58319.1"/>
    <property type="molecule type" value="Genomic_DNA"/>
</dbReference>
<sequence>MVTAALTCDVRNRYTGRCVDRRTHVQQSKDKLQMNFELPHEHQMLKDLVARFVRDQLMPLEASVMARETAGQGAYLDQAETARVDAASREMGLWGLDAPEEVGGMNLPMVAMVGVGEELGRTVVPYYLPPDSPNLRMLMVAADERQRVAYLEPYVRGETISAIGISEPGAGADPQGMTTTAVQDDDDWIINGRKIWITKGAEADFTILMAVTDKNPNGRNGMSAFLVDRGTPGFNVLRKIPMIDGTATYEIALDDCRVPGWKLLGKRGQGFAPMQVRLGTRRIEMASWSIGMAQRAMEMMVEYAPQRSTFGKPLSARQTVQNWISDAATKIHAMRLMTYDCAWKIDEGRDTRSEISMIKAFCTESAYDIVDHAMQLFGGMGMTRELPLYLMSNKLRTMRIYDGPSEVHNWVVARNLLGTSD</sequence>
<evidence type="ECO:0000256" key="2">
    <source>
        <dbReference type="ARBA" id="ARBA00009347"/>
    </source>
</evidence>
<dbReference type="InterPro" id="IPR009100">
    <property type="entry name" value="AcylCoA_DH/oxidase_NM_dom_sf"/>
</dbReference>
<dbReference type="SUPFAM" id="SSF56645">
    <property type="entry name" value="Acyl-CoA dehydrogenase NM domain-like"/>
    <property type="match status" value="1"/>
</dbReference>
<gene>
    <name evidence="10" type="ORF">SAMN02745193_01798</name>
</gene>
<reference evidence="11" key="1">
    <citation type="submission" date="2016-12" db="EMBL/GenBank/DDBJ databases">
        <authorList>
            <person name="Varghese N."/>
            <person name="Submissions S."/>
        </authorList>
    </citation>
    <scope>NUCLEOTIDE SEQUENCE [LARGE SCALE GENOMIC DNA]</scope>
    <source>
        <strain evidence="11">DSM 11032</strain>
    </source>
</reference>
<dbReference type="Pfam" id="PF02771">
    <property type="entry name" value="Acyl-CoA_dh_N"/>
    <property type="match status" value="1"/>
</dbReference>
<accession>A0A1M7SIL8</accession>
<organism evidence="10 11">
    <name type="scientific">Erythrobacter sanguineus</name>
    <dbReference type="NCBI Taxonomy" id="198312"/>
    <lineage>
        <taxon>Bacteria</taxon>
        <taxon>Pseudomonadati</taxon>
        <taxon>Pseudomonadota</taxon>
        <taxon>Alphaproteobacteria</taxon>
        <taxon>Sphingomonadales</taxon>
        <taxon>Erythrobacteraceae</taxon>
        <taxon>Erythrobacter/Porphyrobacter group</taxon>
        <taxon>Erythrobacter</taxon>
    </lineage>
</organism>
<evidence type="ECO:0000256" key="1">
    <source>
        <dbReference type="ARBA" id="ARBA00001974"/>
    </source>
</evidence>